<dbReference type="EMBL" id="JAVRHO010000005">
    <property type="protein sequence ID" value="MDT0645995.1"/>
    <property type="molecule type" value="Genomic_DNA"/>
</dbReference>
<dbReference type="RefSeq" id="WP_311494182.1">
    <property type="nucleotide sequence ID" value="NZ_JAVRHO010000005.1"/>
</dbReference>
<keyword evidence="1" id="KW-1133">Transmembrane helix</keyword>
<proteinExistence type="predicted"/>
<keyword evidence="1" id="KW-0812">Transmembrane</keyword>
<keyword evidence="1" id="KW-0472">Membrane</keyword>
<reference evidence="2 3" key="1">
    <citation type="submission" date="2023-09" db="EMBL/GenBank/DDBJ databases">
        <authorList>
            <person name="Rey-Velasco X."/>
        </authorList>
    </citation>
    <scope>NUCLEOTIDE SEQUENCE [LARGE SCALE GENOMIC DNA]</scope>
    <source>
        <strain evidence="2 3">F260</strain>
    </source>
</reference>
<comment type="caution">
    <text evidence="2">The sequence shown here is derived from an EMBL/GenBank/DDBJ whole genome shotgun (WGS) entry which is preliminary data.</text>
</comment>
<evidence type="ECO:0000256" key="1">
    <source>
        <dbReference type="SAM" id="Phobius"/>
    </source>
</evidence>
<evidence type="ECO:0000313" key="3">
    <source>
        <dbReference type="Proteomes" id="UP001245285"/>
    </source>
</evidence>
<gene>
    <name evidence="2" type="ORF">RM545_04775</name>
</gene>
<protein>
    <submittedName>
        <fullName evidence="2">Uncharacterized protein</fullName>
    </submittedName>
</protein>
<organism evidence="2 3">
    <name type="scientific">Autumnicola lenta</name>
    <dbReference type="NCBI Taxonomy" id="3075593"/>
    <lineage>
        <taxon>Bacteria</taxon>
        <taxon>Pseudomonadati</taxon>
        <taxon>Bacteroidota</taxon>
        <taxon>Flavobacteriia</taxon>
        <taxon>Flavobacteriales</taxon>
        <taxon>Flavobacteriaceae</taxon>
        <taxon>Autumnicola</taxon>
    </lineage>
</organism>
<feature type="transmembrane region" description="Helical" evidence="1">
    <location>
        <begin position="45"/>
        <end position="66"/>
    </location>
</feature>
<feature type="transmembrane region" description="Helical" evidence="1">
    <location>
        <begin position="104"/>
        <end position="127"/>
    </location>
</feature>
<evidence type="ECO:0000313" key="2">
    <source>
        <dbReference type="EMBL" id="MDT0645995.1"/>
    </source>
</evidence>
<sequence>MKFRVEPGKTVLISKPPDIAENFTVRNNLARDIYLKKETMEHRKLVKFGIGILIMEMFLMGLWYYWTTPELGSALETLQIVLFLFGINLIIGLLLYFVKKSFALLLLANAVICPFVFYATWIMWFTYWAEY</sequence>
<name>A0ABU3CI13_9FLAO</name>
<accession>A0ABU3CI13</accession>
<feature type="transmembrane region" description="Helical" evidence="1">
    <location>
        <begin position="78"/>
        <end position="97"/>
    </location>
</feature>
<keyword evidence="3" id="KW-1185">Reference proteome</keyword>
<dbReference type="Proteomes" id="UP001245285">
    <property type="component" value="Unassembled WGS sequence"/>
</dbReference>